<dbReference type="InParanoid" id="A0A2K3CXR6"/>
<organism evidence="2 3">
    <name type="scientific">Chlamydomonas reinhardtii</name>
    <name type="common">Chlamydomonas smithii</name>
    <dbReference type="NCBI Taxonomy" id="3055"/>
    <lineage>
        <taxon>Eukaryota</taxon>
        <taxon>Viridiplantae</taxon>
        <taxon>Chlorophyta</taxon>
        <taxon>core chlorophytes</taxon>
        <taxon>Chlorophyceae</taxon>
        <taxon>CS clade</taxon>
        <taxon>Chlamydomonadales</taxon>
        <taxon>Chlamydomonadaceae</taxon>
        <taxon>Chlamydomonas</taxon>
    </lineage>
</organism>
<reference evidence="2 3" key="1">
    <citation type="journal article" date="2007" name="Science">
        <title>The Chlamydomonas genome reveals the evolution of key animal and plant functions.</title>
        <authorList>
            <person name="Merchant S.S."/>
            <person name="Prochnik S.E."/>
            <person name="Vallon O."/>
            <person name="Harris E.H."/>
            <person name="Karpowicz S.J."/>
            <person name="Witman G.B."/>
            <person name="Terry A."/>
            <person name="Salamov A."/>
            <person name="Fritz-Laylin L.K."/>
            <person name="Marechal-Drouard L."/>
            <person name="Marshall W.F."/>
            <person name="Qu L.H."/>
            <person name="Nelson D.R."/>
            <person name="Sanderfoot A.A."/>
            <person name="Spalding M.H."/>
            <person name="Kapitonov V.V."/>
            <person name="Ren Q."/>
            <person name="Ferris P."/>
            <person name="Lindquist E."/>
            <person name="Shapiro H."/>
            <person name="Lucas S.M."/>
            <person name="Grimwood J."/>
            <person name="Schmutz J."/>
            <person name="Cardol P."/>
            <person name="Cerutti H."/>
            <person name="Chanfreau G."/>
            <person name="Chen C.L."/>
            <person name="Cognat V."/>
            <person name="Croft M.T."/>
            <person name="Dent R."/>
            <person name="Dutcher S."/>
            <person name="Fernandez E."/>
            <person name="Fukuzawa H."/>
            <person name="Gonzalez-Ballester D."/>
            <person name="Gonzalez-Halphen D."/>
            <person name="Hallmann A."/>
            <person name="Hanikenne M."/>
            <person name="Hippler M."/>
            <person name="Inwood W."/>
            <person name="Jabbari K."/>
            <person name="Kalanon M."/>
            <person name="Kuras R."/>
            <person name="Lefebvre P.A."/>
            <person name="Lemaire S.D."/>
            <person name="Lobanov A.V."/>
            <person name="Lohr M."/>
            <person name="Manuell A."/>
            <person name="Meier I."/>
            <person name="Mets L."/>
            <person name="Mittag M."/>
            <person name="Mittelmeier T."/>
            <person name="Moroney J.V."/>
            <person name="Moseley J."/>
            <person name="Napoli C."/>
            <person name="Nedelcu A.M."/>
            <person name="Niyogi K."/>
            <person name="Novoselov S.V."/>
            <person name="Paulsen I.T."/>
            <person name="Pazour G."/>
            <person name="Purton S."/>
            <person name="Ral J.P."/>
            <person name="Riano-Pachon D.M."/>
            <person name="Riekhof W."/>
            <person name="Rymarquis L."/>
            <person name="Schroda M."/>
            <person name="Stern D."/>
            <person name="Umen J."/>
            <person name="Willows R."/>
            <person name="Wilson N."/>
            <person name="Zimmer S.L."/>
            <person name="Allmer J."/>
            <person name="Balk J."/>
            <person name="Bisova K."/>
            <person name="Chen C.J."/>
            <person name="Elias M."/>
            <person name="Gendler K."/>
            <person name="Hauser C."/>
            <person name="Lamb M.R."/>
            <person name="Ledford H."/>
            <person name="Long J.C."/>
            <person name="Minagawa J."/>
            <person name="Page M.D."/>
            <person name="Pan J."/>
            <person name="Pootakham W."/>
            <person name="Roje S."/>
            <person name="Rose A."/>
            <person name="Stahlberg E."/>
            <person name="Terauchi A.M."/>
            <person name="Yang P."/>
            <person name="Ball S."/>
            <person name="Bowler C."/>
            <person name="Dieckmann C.L."/>
            <person name="Gladyshev V.N."/>
            <person name="Green P."/>
            <person name="Jorgensen R."/>
            <person name="Mayfield S."/>
            <person name="Mueller-Roeber B."/>
            <person name="Rajamani S."/>
            <person name="Sayre R.T."/>
            <person name="Brokstein P."/>
            <person name="Dubchak I."/>
            <person name="Goodstein D."/>
            <person name="Hornick L."/>
            <person name="Huang Y.W."/>
            <person name="Jhaveri J."/>
            <person name="Luo Y."/>
            <person name="Martinez D."/>
            <person name="Ngau W.C."/>
            <person name="Otillar B."/>
            <person name="Poliakov A."/>
            <person name="Porter A."/>
            <person name="Szajkowski L."/>
            <person name="Werner G."/>
            <person name="Zhou K."/>
            <person name="Grigoriev I.V."/>
            <person name="Rokhsar D.S."/>
            <person name="Grossman A.R."/>
        </authorList>
    </citation>
    <scope>NUCLEOTIDE SEQUENCE [LARGE SCALE GENOMIC DNA]</scope>
    <source>
        <strain evidence="3">CC-503</strain>
    </source>
</reference>
<evidence type="ECO:0000313" key="3">
    <source>
        <dbReference type="Proteomes" id="UP000006906"/>
    </source>
</evidence>
<dbReference type="PANTHER" id="PTHR31964:SF113">
    <property type="entry name" value="USPA DOMAIN-CONTAINING PROTEIN"/>
    <property type="match status" value="1"/>
</dbReference>
<gene>
    <name evidence="2" type="ORF">CHLRE_14g616850v5</name>
</gene>
<dbReference type="SUPFAM" id="SSF52402">
    <property type="entry name" value="Adenine nucleotide alpha hydrolases-like"/>
    <property type="match status" value="1"/>
</dbReference>
<dbReference type="Gramene" id="PNW73049">
    <property type="protein sequence ID" value="PNW73049"/>
    <property type="gene ID" value="CHLRE_14g616850v5"/>
</dbReference>
<feature type="region of interest" description="Disordered" evidence="1">
    <location>
        <begin position="48"/>
        <end position="152"/>
    </location>
</feature>
<feature type="compositionally biased region" description="Low complexity" evidence="1">
    <location>
        <begin position="111"/>
        <end position="141"/>
    </location>
</feature>
<dbReference type="Proteomes" id="UP000006906">
    <property type="component" value="Chromosome 14"/>
</dbReference>
<keyword evidence="3" id="KW-1185">Reference proteome</keyword>
<dbReference type="GeneID" id="66056206"/>
<dbReference type="Gene3D" id="3.40.50.620">
    <property type="entry name" value="HUPs"/>
    <property type="match status" value="1"/>
</dbReference>
<dbReference type="AlphaFoldDB" id="A0A2K3CXR6"/>
<feature type="compositionally biased region" description="Low complexity" evidence="1">
    <location>
        <begin position="64"/>
        <end position="79"/>
    </location>
</feature>
<dbReference type="KEGG" id="cre:CHLRE_14g616850v5"/>
<dbReference type="OrthoDB" id="843225at2759"/>
<dbReference type="EMBL" id="CM008975">
    <property type="protein sequence ID" value="PNW73049.1"/>
    <property type="molecule type" value="Genomic_DNA"/>
</dbReference>
<dbReference type="PANTHER" id="PTHR31964">
    <property type="entry name" value="ADENINE NUCLEOTIDE ALPHA HYDROLASES-LIKE SUPERFAMILY PROTEIN"/>
    <property type="match status" value="1"/>
</dbReference>
<evidence type="ECO:0000256" key="1">
    <source>
        <dbReference type="SAM" id="MobiDB-lite"/>
    </source>
</evidence>
<evidence type="ECO:0000313" key="2">
    <source>
        <dbReference type="EMBL" id="PNW73049.1"/>
    </source>
</evidence>
<name>A0A2K3CXR6_CHLRE</name>
<dbReference type="RefSeq" id="XP_042916775.1">
    <property type="nucleotide sequence ID" value="XM_043070102.1"/>
</dbReference>
<dbReference type="InterPro" id="IPR014729">
    <property type="entry name" value="Rossmann-like_a/b/a_fold"/>
</dbReference>
<accession>A0A2K3CXR6</accession>
<sequence>MFTCRRRKALRPVRNGLRLNLFDIIRQQARQAQQAGGEQAVPEYGEAEGAAAGRTDRQVAAMHQAETQTQATTQEQQQQYVPRPPSGMSGGHGPYRAPDPASLSDEDRLFPTNASATAATTTAPPTTATSASFKLPSNQPQQPQPQQTPEPSWRSIDELRSHHHDFACGPAADVPCAVGGVVVVALDDSDDAAAAAAFAAKHLYKPGTDELRIVHVVCDPRALHWTTSVGATPSGRDISLDSMDLTELTDVGVLGGSGVRLVPPSATAAEVAVAAGVSGGTVEEPELKDYLSRLNASAAAVVSRRCAGLAAAGVTHYSTELPRLTVPRSAAAIAQALMESVKRADAKLLVVANHGPGALAEYGSVARYCYQHSPVPLLLFPSLSAQAEAAALAARHCPAATAAAAATETAGAIATEDAAAAQPQPYVPGLNAHMDTAAGGAAAADAAAATPASSDAEYVWEPSVQQPAQLQPQPAEAEARARSVAAAAAGAAVSGAAAAAAAAMQALVAAWRLGTGVDRGRVEAEVLDAAVEEAVEEALDDDEVAAGLQELVEAAVQGGDVATTLDEAVTEAVQEAVAGVLAAPTTVPAPAPAAAASQPQQQMGDDRRHLDYTASAAAATAAAAAAAAATAEAAGPDVLLVVNHLEELADVWQWVADNVTKKGDTLAIWHVAGPSSSGMPSLPVALSNQMRRRGLRDVSYKQLYSDSGDPEDLGEQVCTAAAMSPATRLVVMLNYSRRGLIAEALRGSLASHLSRHCAKPLLLLQLPE</sequence>
<protein>
    <submittedName>
        <fullName evidence="2">Uncharacterized protein</fullName>
    </submittedName>
</protein>
<proteinExistence type="predicted"/>